<feature type="compositionally biased region" description="Acidic residues" evidence="1">
    <location>
        <begin position="21"/>
        <end position="39"/>
    </location>
</feature>
<dbReference type="Gene3D" id="1.20.1260.10">
    <property type="match status" value="1"/>
</dbReference>
<accession>A0A8S5MEU5</accession>
<name>A0A8S5MEU5_9CAUD</name>
<dbReference type="SUPFAM" id="SSF47240">
    <property type="entry name" value="Ferritin-like"/>
    <property type="match status" value="1"/>
</dbReference>
<protein>
    <submittedName>
        <fullName evidence="3">Dlp-2, four-helix bundle, metal transport.46A</fullName>
    </submittedName>
</protein>
<organism evidence="3">
    <name type="scientific">Siphoviridae sp. ctYh54</name>
    <dbReference type="NCBI Taxonomy" id="2826379"/>
    <lineage>
        <taxon>Viruses</taxon>
        <taxon>Duplodnaviria</taxon>
        <taxon>Heunggongvirae</taxon>
        <taxon>Uroviricota</taxon>
        <taxon>Caudoviricetes</taxon>
    </lineage>
</organism>
<feature type="domain" description="Ferritin-like diiron" evidence="2">
    <location>
        <begin position="41"/>
        <end position="178"/>
    </location>
</feature>
<dbReference type="PROSITE" id="PS50905">
    <property type="entry name" value="FERRITIN_LIKE"/>
    <property type="match status" value="1"/>
</dbReference>
<feature type="region of interest" description="Disordered" evidence="1">
    <location>
        <begin position="119"/>
        <end position="147"/>
    </location>
</feature>
<evidence type="ECO:0000313" key="3">
    <source>
        <dbReference type="EMBL" id="DAD80599.1"/>
    </source>
</evidence>
<dbReference type="InterPro" id="IPR009078">
    <property type="entry name" value="Ferritin-like_SF"/>
</dbReference>
<feature type="compositionally biased region" description="Basic and acidic residues" evidence="1">
    <location>
        <begin position="119"/>
        <end position="131"/>
    </location>
</feature>
<dbReference type="InterPro" id="IPR012347">
    <property type="entry name" value="Ferritin-like"/>
</dbReference>
<reference evidence="3" key="1">
    <citation type="journal article" date="2021" name="Proc. Natl. Acad. Sci. U.S.A.">
        <title>A Catalog of Tens of Thousands of Viruses from Human Metagenomes Reveals Hidden Associations with Chronic Diseases.</title>
        <authorList>
            <person name="Tisza M.J."/>
            <person name="Buck C.B."/>
        </authorList>
    </citation>
    <scope>NUCLEOTIDE SEQUENCE</scope>
    <source>
        <strain evidence="3">CtYh54</strain>
    </source>
</reference>
<evidence type="ECO:0000256" key="1">
    <source>
        <dbReference type="SAM" id="MobiDB-lite"/>
    </source>
</evidence>
<feature type="compositionally biased region" description="Acidic residues" evidence="1">
    <location>
        <begin position="132"/>
        <end position="147"/>
    </location>
</feature>
<proteinExistence type="predicted"/>
<feature type="region of interest" description="Disordered" evidence="1">
    <location>
        <begin position="21"/>
        <end position="43"/>
    </location>
</feature>
<dbReference type="InterPro" id="IPR009040">
    <property type="entry name" value="Ferritin-like_diiron"/>
</dbReference>
<dbReference type="EMBL" id="BK014884">
    <property type="protein sequence ID" value="DAD80599.1"/>
    <property type="molecule type" value="Genomic_DNA"/>
</dbReference>
<evidence type="ECO:0000259" key="2">
    <source>
        <dbReference type="PROSITE" id="PS50905"/>
    </source>
</evidence>
<sequence length="513" mass="58825">MSKEFDELKKVIKNEDEAVDIQLDDTELEDSIKDDDEDHEESHMEKFSAMVRQSLAEEHEAAAQYTKRAAKCEKHGMEDAAKLFRDIAAEEVVHAGEFQALMEKYDILDQESIEQGEQEGKEILDGEKTEPEIDAPEIPADDTENESVNEEFIKQITQDEWDKTSSDMKLVKNGEKYMTYVDPESKKTVLGKVEIKKESRENPAVHIIKKGTGNMNYSAKSMKDAIAYVKQQNLDLENGDYFDIHTGMNTSEPDDLDFWGGTGAGYWRNVVNNPKTKDRVKQMVLDKEVKSIQDLHESTNEDYLNASPDQNYALKSLLPGEQHIPVKYYTERNIRNIYCSYLVQDMPDTSTMKDVDKINATYDEIRSKADNDPIDEILDFLNKTGDLEVHKRTENESTEKPENEENFLEKGDIQQRLMQIFDYTEEDYKAVELVKEIVRFLDIDQLQKFYEYIQEEYDINYDEVFGTSNEDAQAGTVASAGEAPTVVAGKGVIEAKPTKMCEELKALKEMLEN</sequence>